<sequence length="390" mass="45384">MFKEFHIKICVIIIVHLHIAWSYRVYHLDADEENEVLSELKRALQGYQIPSYGEARPRQSRHRLKPVGKSMFVKRIIPHGYRTGEYEYDSRLNTVFRPLFRYHIAKPSDGQERSVERGIKPKQMSISDLISFLKKDRKTTRLKQKRLKSLKTKLNKNKRDKNKKRFGNISHMKHKEQLLREHFEKSGEKPDFGHANVTKDSHEAGKKITYPHYPFWNYWTRLVTCLVGRVVASATAVQRFSGSIPGSVGQVGKVLLGIFWFSKNFSVLARSLELCPVYGNRLTPYYIGLLTQMYEKTVVQDQCPGNLVKIGNMCVSSIGHRRRRRWRSRRDRRRAIRPRQRKLRYDRKVRLFLTKNHPVPSPAFRAGAPVSPLGSPQLSPANHGDNGKLS</sequence>
<organism evidence="2">
    <name type="scientific">Spodoptera frugiperda</name>
    <name type="common">Fall armyworm</name>
    <dbReference type="NCBI Taxonomy" id="7108"/>
    <lineage>
        <taxon>Eukaryota</taxon>
        <taxon>Metazoa</taxon>
        <taxon>Ecdysozoa</taxon>
        <taxon>Arthropoda</taxon>
        <taxon>Hexapoda</taxon>
        <taxon>Insecta</taxon>
        <taxon>Pterygota</taxon>
        <taxon>Neoptera</taxon>
        <taxon>Endopterygota</taxon>
        <taxon>Lepidoptera</taxon>
        <taxon>Glossata</taxon>
        <taxon>Ditrysia</taxon>
        <taxon>Noctuoidea</taxon>
        <taxon>Noctuidae</taxon>
        <taxon>Amphipyrinae</taxon>
        <taxon>Spodoptera</taxon>
    </lineage>
</organism>
<feature type="region of interest" description="Disordered" evidence="1">
    <location>
        <begin position="357"/>
        <end position="390"/>
    </location>
</feature>
<name>A0A2H1W2H7_SPOFR</name>
<accession>A0A2H1W2H7</accession>
<dbReference type="EMBL" id="ODYU01005877">
    <property type="protein sequence ID" value="SOQ47213.1"/>
    <property type="molecule type" value="Genomic_DNA"/>
</dbReference>
<evidence type="ECO:0000313" key="2">
    <source>
        <dbReference type="EMBL" id="SOQ47213.1"/>
    </source>
</evidence>
<gene>
    <name evidence="2" type="ORF">SFRICE_001998</name>
</gene>
<protein>
    <submittedName>
        <fullName evidence="2">SFRICE_001998</fullName>
    </submittedName>
</protein>
<dbReference type="AlphaFoldDB" id="A0A2H1W2H7"/>
<reference evidence="2" key="1">
    <citation type="submission" date="2016-07" db="EMBL/GenBank/DDBJ databases">
        <authorList>
            <person name="Bretaudeau A."/>
        </authorList>
    </citation>
    <scope>NUCLEOTIDE SEQUENCE</scope>
    <source>
        <strain evidence="2">Rice</strain>
        <tissue evidence="2">Whole body</tissue>
    </source>
</reference>
<evidence type="ECO:0000256" key="1">
    <source>
        <dbReference type="SAM" id="MobiDB-lite"/>
    </source>
</evidence>
<proteinExistence type="predicted"/>